<comment type="caution">
    <text evidence="3">The sequence shown here is derived from an EMBL/GenBank/DDBJ whole genome shotgun (WGS) entry which is preliminary data.</text>
</comment>
<gene>
    <name evidence="3" type="ORF">AOCH_005110</name>
</gene>
<evidence type="ECO:0000256" key="2">
    <source>
        <dbReference type="SAM" id="Phobius"/>
    </source>
</evidence>
<feature type="region of interest" description="Disordered" evidence="1">
    <location>
        <begin position="129"/>
        <end position="156"/>
    </location>
</feature>
<keyword evidence="2" id="KW-1133">Transmembrane helix</keyword>
<dbReference type="EMBL" id="JYKN01003185">
    <property type="protein sequence ID" value="KKK13653.1"/>
    <property type="molecule type" value="Genomic_DNA"/>
</dbReference>
<keyword evidence="2" id="KW-0472">Membrane</keyword>
<keyword evidence="2" id="KW-0812">Transmembrane</keyword>
<dbReference type="VEuPathDB" id="FungiDB:P175DRAFT_0432066"/>
<keyword evidence="4" id="KW-1185">Reference proteome</keyword>
<name>A0A0F8U274_9EURO</name>
<feature type="transmembrane region" description="Helical" evidence="2">
    <location>
        <begin position="174"/>
        <end position="195"/>
    </location>
</feature>
<protein>
    <recommendedName>
        <fullName evidence="5">Integral membrane protein</fullName>
    </recommendedName>
</protein>
<organism evidence="3 4">
    <name type="scientific">Aspergillus ochraceoroseus</name>
    <dbReference type="NCBI Taxonomy" id="138278"/>
    <lineage>
        <taxon>Eukaryota</taxon>
        <taxon>Fungi</taxon>
        <taxon>Dikarya</taxon>
        <taxon>Ascomycota</taxon>
        <taxon>Pezizomycotina</taxon>
        <taxon>Eurotiomycetes</taxon>
        <taxon>Eurotiomycetidae</taxon>
        <taxon>Eurotiales</taxon>
        <taxon>Aspergillaceae</taxon>
        <taxon>Aspergillus</taxon>
        <taxon>Aspergillus subgen. Nidulantes</taxon>
    </lineage>
</organism>
<evidence type="ECO:0008006" key="5">
    <source>
        <dbReference type="Google" id="ProtNLM"/>
    </source>
</evidence>
<feature type="compositionally biased region" description="Low complexity" evidence="1">
    <location>
        <begin position="132"/>
        <end position="156"/>
    </location>
</feature>
<proteinExistence type="predicted"/>
<dbReference type="Proteomes" id="UP000034947">
    <property type="component" value="Unassembled WGS sequence"/>
</dbReference>
<dbReference type="AlphaFoldDB" id="A0A0F8U274"/>
<feature type="compositionally biased region" description="Acidic residues" evidence="1">
    <location>
        <begin position="278"/>
        <end position="289"/>
    </location>
</feature>
<feature type="region of interest" description="Disordered" evidence="1">
    <location>
        <begin position="265"/>
        <end position="289"/>
    </location>
</feature>
<evidence type="ECO:0000313" key="3">
    <source>
        <dbReference type="EMBL" id="KKK13653.1"/>
    </source>
</evidence>
<evidence type="ECO:0000313" key="4">
    <source>
        <dbReference type="Proteomes" id="UP000034947"/>
    </source>
</evidence>
<accession>A0A0F8U274</accession>
<dbReference type="OrthoDB" id="5426355at2759"/>
<reference evidence="3 4" key="1">
    <citation type="submission" date="2015-02" db="EMBL/GenBank/DDBJ databases">
        <title>Draft Genome Sequences of Two Closely-Related Aflatoxigenic Aspergillus Species Obtained from the Cote d'Ivoire.</title>
        <authorList>
            <person name="Moore G.G."/>
            <person name="Beltz S.B."/>
            <person name="Mack B.M."/>
        </authorList>
    </citation>
    <scope>NUCLEOTIDE SEQUENCE [LARGE SCALE GENOMIC DNA]</scope>
    <source>
        <strain evidence="3 4">SRRC1432</strain>
    </source>
</reference>
<evidence type="ECO:0000256" key="1">
    <source>
        <dbReference type="SAM" id="MobiDB-lite"/>
    </source>
</evidence>
<sequence>MTSGSWSWSWSPRSTSATTMNSISRSLSTFLYLTLAFSTFAHAVTLLPSAASDTFPECGLTCTTFTEAETGCVPPAAPVTNQATYVSCFCQSSLLTTFRSSADGTCDTTCTKESDRKLLQEWYLNYCKTDGSSSDSSSTTSKSSANSSSNSTSAASTADASTVPKTWWDGHYQWIIMVIILAIGFTAIAVLGVWLKRRHDAKYPNLYHAAASGASSSSVFANRNHDSSAPGPVPAAVAANQQEPANTDSIASSSRTIVAMPKIRSIREPSRLQKTPPEEDEIEVTEVPR</sequence>